<evidence type="ECO:0000313" key="2">
    <source>
        <dbReference type="Proteomes" id="UP001216390"/>
    </source>
</evidence>
<dbReference type="SUPFAM" id="SSF160104">
    <property type="entry name" value="Acetoacetate decarboxylase-like"/>
    <property type="match status" value="1"/>
</dbReference>
<dbReference type="KEGG" id="ima:PO878_16750"/>
<name>A0AAE9YC12_9ACTN</name>
<dbReference type="RefSeq" id="WP_272735676.1">
    <property type="nucleotide sequence ID" value="NZ_CP116942.1"/>
</dbReference>
<dbReference type="InterPro" id="IPR010451">
    <property type="entry name" value="Acetoacetate_decarboxylase"/>
</dbReference>
<accession>A0AAE9YC12</accession>
<dbReference type="Proteomes" id="UP001216390">
    <property type="component" value="Chromosome"/>
</dbReference>
<organism evidence="1 2">
    <name type="scientific">Iamia majanohamensis</name>
    <dbReference type="NCBI Taxonomy" id="467976"/>
    <lineage>
        <taxon>Bacteria</taxon>
        <taxon>Bacillati</taxon>
        <taxon>Actinomycetota</taxon>
        <taxon>Acidimicrobiia</taxon>
        <taxon>Acidimicrobiales</taxon>
        <taxon>Iamiaceae</taxon>
        <taxon>Iamia</taxon>
    </lineage>
</organism>
<dbReference type="EMBL" id="CP116942">
    <property type="protein sequence ID" value="WCO66152.1"/>
    <property type="molecule type" value="Genomic_DNA"/>
</dbReference>
<dbReference type="Pfam" id="PF06314">
    <property type="entry name" value="ADC"/>
    <property type="match status" value="1"/>
</dbReference>
<sequence>MPTVTVDAETTRDVALPVEVRRADAVVVTWLVPLDAATRALAGHEVAAPLEPVPMARGRAMVTMPFVRYLDGDLGSYNETGLAFVVRRRGDDEVASFIAHLPVDGAFTCAAGRQLWGFPKWVADDLVIERGDRGGRSLLDAGDGSTVEATSGRGLVPLPAREVALTTYAGAEGTLRATPFTMRSAGLRIRPAGTTLRVTGDGPLVSDLRALGLDRRRPVSTLWVARLTGTFGAARDV</sequence>
<dbReference type="AlphaFoldDB" id="A0AAE9YC12"/>
<reference evidence="1" key="1">
    <citation type="submission" date="2023-01" db="EMBL/GenBank/DDBJ databases">
        <title>The diversity of Class Acidimicrobiia in South China Sea sediment environments and the proposal of Iamia marina sp. nov., a novel species of the genus Iamia.</title>
        <authorList>
            <person name="He Y."/>
            <person name="Tian X."/>
        </authorList>
    </citation>
    <scope>NUCLEOTIDE SEQUENCE</scope>
    <source>
        <strain evidence="1">DSM 19957</strain>
    </source>
</reference>
<gene>
    <name evidence="1" type="ORF">PO878_16750</name>
</gene>
<proteinExistence type="predicted"/>
<protein>
    <submittedName>
        <fullName evidence="1">Acetoacetate decarboxylase family protein</fullName>
    </submittedName>
</protein>
<dbReference type="Gene3D" id="2.40.400.10">
    <property type="entry name" value="Acetoacetate decarboxylase-like"/>
    <property type="match status" value="1"/>
</dbReference>
<dbReference type="InterPro" id="IPR023375">
    <property type="entry name" value="ADC_dom_sf"/>
</dbReference>
<evidence type="ECO:0000313" key="1">
    <source>
        <dbReference type="EMBL" id="WCO66152.1"/>
    </source>
</evidence>
<keyword evidence="2" id="KW-1185">Reference proteome</keyword>
<dbReference type="GO" id="GO:0016829">
    <property type="term" value="F:lyase activity"/>
    <property type="evidence" value="ECO:0007669"/>
    <property type="project" value="InterPro"/>
</dbReference>